<comment type="caution">
    <text evidence="5">The sequence shown here is derived from an EMBL/GenBank/DDBJ whole genome shotgun (WGS) entry which is preliminary data.</text>
</comment>
<evidence type="ECO:0000313" key="6">
    <source>
        <dbReference type="Proteomes" id="UP001291912"/>
    </source>
</evidence>
<keyword evidence="6" id="KW-1185">Reference proteome</keyword>
<evidence type="ECO:0000259" key="4">
    <source>
        <dbReference type="Pfam" id="PF14257"/>
    </source>
</evidence>
<feature type="region of interest" description="Disordered" evidence="2">
    <location>
        <begin position="360"/>
        <end position="385"/>
    </location>
</feature>
<name>A0ABU5N7Q4_9MICO</name>
<dbReference type="RefSeq" id="WP_194424596.1">
    <property type="nucleotide sequence ID" value="NZ_BAAAPT010000002.1"/>
</dbReference>
<feature type="domain" description="DUF4349" evidence="4">
    <location>
        <begin position="190"/>
        <end position="347"/>
    </location>
</feature>
<reference evidence="5 6" key="1">
    <citation type="submission" date="2023-10" db="EMBL/GenBank/DDBJ databases">
        <title>Microbacterium xanthum sp. nov., isolated from seaweed.</title>
        <authorList>
            <person name="Lee S.D."/>
        </authorList>
    </citation>
    <scope>NUCLEOTIDE SEQUENCE [LARGE SCALE GENOMIC DNA]</scope>
    <source>
        <strain evidence="5 6">KCTC 19124</strain>
    </source>
</reference>
<evidence type="ECO:0000256" key="2">
    <source>
        <dbReference type="SAM" id="MobiDB-lite"/>
    </source>
</evidence>
<accession>A0ABU5N7Q4</accession>
<evidence type="ECO:0000256" key="1">
    <source>
        <dbReference type="SAM" id="Coils"/>
    </source>
</evidence>
<protein>
    <submittedName>
        <fullName evidence="5">DUF4349 domain-containing protein</fullName>
    </submittedName>
</protein>
<dbReference type="InterPro" id="IPR025645">
    <property type="entry name" value="DUF4349"/>
</dbReference>
<keyword evidence="3" id="KW-0472">Membrane</keyword>
<evidence type="ECO:0000256" key="3">
    <source>
        <dbReference type="SAM" id="Phobius"/>
    </source>
</evidence>
<proteinExistence type="predicted"/>
<dbReference type="EMBL" id="JAWJYN010000002">
    <property type="protein sequence ID" value="MDZ8162107.1"/>
    <property type="molecule type" value="Genomic_DNA"/>
</dbReference>
<gene>
    <name evidence="5" type="ORF">R2Q92_09665</name>
</gene>
<keyword evidence="1" id="KW-0175">Coiled coil</keyword>
<feature type="coiled-coil region" evidence="1">
    <location>
        <begin position="233"/>
        <end position="283"/>
    </location>
</feature>
<organism evidence="5 6">
    <name type="scientific">Microbacterium aquimaris</name>
    <dbReference type="NCBI Taxonomy" id="459816"/>
    <lineage>
        <taxon>Bacteria</taxon>
        <taxon>Bacillati</taxon>
        <taxon>Actinomycetota</taxon>
        <taxon>Actinomycetes</taxon>
        <taxon>Micrococcales</taxon>
        <taxon>Microbacteriaceae</taxon>
        <taxon>Microbacterium</taxon>
    </lineage>
</organism>
<evidence type="ECO:0000313" key="5">
    <source>
        <dbReference type="EMBL" id="MDZ8162107.1"/>
    </source>
</evidence>
<sequence length="385" mass="39861">MTSNEPLPDLSEKSLDRIEASVFTGIADDRARRRTRRARWWAGGTAAVAVVAVAAVIGPAVVTATTPSAGDGAVIAGEAVERTEEELGDLSSDGASDSGLADADAAMSQIVGEVDRDVVTSASATLDVEDVAVAADAVAENARARGGWVETLTITREGAADGAEGPSDDPATSGIVDTSFPFPSAPGSWITVRVPADHLDAMLADLSGIGEVRSTSVDGFDVTEQTIDLRARIEAAEASVQRLSELLDEAGDLSDLIAAEAALAERQALLESYRAQWEDLQERVATSTLTVTLVEPTEQVAADPAGFADGLAAGWNGLIATLNGIVVGLGFLVPWLFVVALAFAVVWLVIALGRRRRSRRGHARTAPTGDGPETAEPGGSNPRDA</sequence>
<keyword evidence="3" id="KW-0812">Transmembrane</keyword>
<keyword evidence="3" id="KW-1133">Transmembrane helix</keyword>
<feature type="transmembrane region" description="Helical" evidence="3">
    <location>
        <begin position="40"/>
        <end position="62"/>
    </location>
</feature>
<dbReference type="Pfam" id="PF14257">
    <property type="entry name" value="DUF4349"/>
    <property type="match status" value="1"/>
</dbReference>
<dbReference type="Proteomes" id="UP001291912">
    <property type="component" value="Unassembled WGS sequence"/>
</dbReference>
<feature type="transmembrane region" description="Helical" evidence="3">
    <location>
        <begin position="325"/>
        <end position="350"/>
    </location>
</feature>